<dbReference type="Proteomes" id="UP000805614">
    <property type="component" value="Unassembled WGS sequence"/>
</dbReference>
<dbReference type="EMBL" id="JABVEC010000016">
    <property type="protein sequence ID" value="MBC6468116.1"/>
    <property type="molecule type" value="Genomic_DNA"/>
</dbReference>
<feature type="transmembrane region" description="Helical" evidence="1">
    <location>
        <begin position="21"/>
        <end position="44"/>
    </location>
</feature>
<evidence type="ECO:0000313" key="2">
    <source>
        <dbReference type="EMBL" id="MBC6468116.1"/>
    </source>
</evidence>
<sequence>MSGRETEDGQTTGRIRAAAAVALIGVVAPVVTALVLLIVGPHQLTAHKHPDWQPLYFLPSALAFLGGILAFRHGSRSRRRGLRGHEFLWFVSALSFLISVALLLFGAYALLMSSIGVEDGGWD</sequence>
<keyword evidence="1" id="KW-1133">Transmembrane helix</keyword>
<comment type="caution">
    <text evidence="2">The sequence shown here is derived from an EMBL/GenBank/DDBJ whole genome shotgun (WGS) entry which is preliminary data.</text>
</comment>
<dbReference type="RefSeq" id="WP_187245112.1">
    <property type="nucleotide sequence ID" value="NZ_BAAAOK010000037.1"/>
</dbReference>
<accession>A0ABR7LTP3</accession>
<feature type="transmembrane region" description="Helical" evidence="1">
    <location>
        <begin position="56"/>
        <end position="75"/>
    </location>
</feature>
<protein>
    <recommendedName>
        <fullName evidence="4">DUF4190 domain-containing protein</fullName>
    </recommendedName>
</protein>
<keyword evidence="1" id="KW-0812">Transmembrane</keyword>
<organism evidence="2 3">
    <name type="scientific">Actinomadura alba</name>
    <dbReference type="NCBI Taxonomy" id="406431"/>
    <lineage>
        <taxon>Bacteria</taxon>
        <taxon>Bacillati</taxon>
        <taxon>Actinomycetota</taxon>
        <taxon>Actinomycetes</taxon>
        <taxon>Streptosporangiales</taxon>
        <taxon>Thermomonosporaceae</taxon>
        <taxon>Actinomadura</taxon>
    </lineage>
</organism>
<proteinExistence type="predicted"/>
<keyword evidence="3" id="KW-1185">Reference proteome</keyword>
<evidence type="ECO:0000256" key="1">
    <source>
        <dbReference type="SAM" id="Phobius"/>
    </source>
</evidence>
<evidence type="ECO:0008006" key="4">
    <source>
        <dbReference type="Google" id="ProtNLM"/>
    </source>
</evidence>
<gene>
    <name evidence="2" type="ORF">HKK74_21850</name>
</gene>
<reference evidence="2 3" key="1">
    <citation type="submission" date="2020-06" db="EMBL/GenBank/DDBJ databases">
        <title>Actinomadura xiongansis sp. nov., isolated from soil of Baiyangdian.</title>
        <authorList>
            <person name="Zhang X."/>
        </authorList>
    </citation>
    <scope>NUCLEOTIDE SEQUENCE [LARGE SCALE GENOMIC DNA]</scope>
    <source>
        <strain evidence="2 3">HBUM206468</strain>
    </source>
</reference>
<keyword evidence="1" id="KW-0472">Membrane</keyword>
<name>A0ABR7LTP3_9ACTN</name>
<feature type="transmembrane region" description="Helical" evidence="1">
    <location>
        <begin position="87"/>
        <end position="111"/>
    </location>
</feature>
<evidence type="ECO:0000313" key="3">
    <source>
        <dbReference type="Proteomes" id="UP000805614"/>
    </source>
</evidence>